<protein>
    <submittedName>
        <fullName evidence="1">Uncharacterized protein</fullName>
    </submittedName>
</protein>
<proteinExistence type="predicted"/>
<dbReference type="Proteomes" id="UP000276254">
    <property type="component" value="Chromosome"/>
</dbReference>
<accession>A0A494TC57</accession>
<dbReference type="AlphaFoldDB" id="A0A494TC57"/>
<sequence length="85" mass="9543">MFTTHIVKLQLYDNELPIWRDLNTRATLMREGRQRPAILGSGIMGHLGQRMIFVRVAMAEMVGLAVAQQRTSAMTGVLGQVSVRF</sequence>
<gene>
    <name evidence="1" type="ORF">D3Y57_15200</name>
</gene>
<evidence type="ECO:0000313" key="1">
    <source>
        <dbReference type="EMBL" id="AYJ87039.1"/>
    </source>
</evidence>
<keyword evidence="2" id="KW-1185">Reference proteome</keyword>
<dbReference type="KEGG" id="spha:D3Y57_15200"/>
<organism evidence="1 2">
    <name type="scientific">Sphingomonas paeninsulae</name>
    <dbReference type="NCBI Taxonomy" id="2319844"/>
    <lineage>
        <taxon>Bacteria</taxon>
        <taxon>Pseudomonadati</taxon>
        <taxon>Pseudomonadota</taxon>
        <taxon>Alphaproteobacteria</taxon>
        <taxon>Sphingomonadales</taxon>
        <taxon>Sphingomonadaceae</taxon>
        <taxon>Sphingomonas</taxon>
    </lineage>
</organism>
<dbReference type="EMBL" id="CP032829">
    <property type="protein sequence ID" value="AYJ87039.1"/>
    <property type="molecule type" value="Genomic_DNA"/>
</dbReference>
<reference evidence="1 2" key="1">
    <citation type="submission" date="2018-09" db="EMBL/GenBank/DDBJ databases">
        <title>Sphingomonas peninsula sp. nov., isolated from fildes peninsula, Antarctic soil.</title>
        <authorList>
            <person name="Yingchao G."/>
        </authorList>
    </citation>
    <scope>NUCLEOTIDE SEQUENCE [LARGE SCALE GENOMIC DNA]</scope>
    <source>
        <strain evidence="1 2">YZ-8</strain>
    </source>
</reference>
<evidence type="ECO:0000313" key="2">
    <source>
        <dbReference type="Proteomes" id="UP000276254"/>
    </source>
</evidence>
<name>A0A494TC57_SPHPE</name>